<feature type="domain" description="Transglycosylase SLT" evidence="1">
    <location>
        <begin position="3"/>
        <end position="63"/>
    </location>
</feature>
<gene>
    <name evidence="2" type="ORF">BBD42_13170</name>
</gene>
<dbReference type="Gene3D" id="1.10.530.10">
    <property type="match status" value="1"/>
</dbReference>
<organism evidence="2">
    <name type="scientific">Paenibacillus sp. BIHB 4019</name>
    <dbReference type="NCBI Taxonomy" id="1870819"/>
    <lineage>
        <taxon>Bacteria</taxon>
        <taxon>Bacillati</taxon>
        <taxon>Bacillota</taxon>
        <taxon>Bacilli</taxon>
        <taxon>Bacillales</taxon>
        <taxon>Paenibacillaceae</taxon>
        <taxon>Paenibacillus</taxon>
    </lineage>
</organism>
<dbReference type="EMBL" id="CP016808">
    <property type="protein sequence ID" value="ANY67319.1"/>
    <property type="molecule type" value="Genomic_DNA"/>
</dbReference>
<protein>
    <recommendedName>
        <fullName evidence="1">Transglycosylase SLT domain-containing protein</fullName>
    </recommendedName>
</protein>
<evidence type="ECO:0000313" key="2">
    <source>
        <dbReference type="EMBL" id="ANY67319.1"/>
    </source>
</evidence>
<name>A0A1B2DI13_9BACL</name>
<dbReference type="SUPFAM" id="SSF53955">
    <property type="entry name" value="Lysozyme-like"/>
    <property type="match status" value="1"/>
</dbReference>
<evidence type="ECO:0000259" key="1">
    <source>
        <dbReference type="Pfam" id="PF01464"/>
    </source>
</evidence>
<dbReference type="InterPro" id="IPR023346">
    <property type="entry name" value="Lysozyme-like_dom_sf"/>
</dbReference>
<proteinExistence type="predicted"/>
<accession>A0A1B2DI13</accession>
<sequence>MVARESSFNPKAANPKSTAKGLFQFLDGTRADKAYNQGITDWSDPYQQAVAGLRYVKSKYGTPEAALQFWDKNKWY</sequence>
<reference evidence="2" key="1">
    <citation type="submission" date="2016-08" db="EMBL/GenBank/DDBJ databases">
        <title>Complete Genome Seqeunce of Paenibacillus sp. BIHB 4019 from tea rhizoplane.</title>
        <authorList>
            <person name="Thakur R."/>
            <person name="Swarnkar M.K."/>
            <person name="Gulati A."/>
        </authorList>
    </citation>
    <scope>NUCLEOTIDE SEQUENCE [LARGE SCALE GENOMIC DNA]</scope>
    <source>
        <strain evidence="2">BIHB4019</strain>
    </source>
</reference>
<dbReference type="AlphaFoldDB" id="A0A1B2DI13"/>
<dbReference type="InterPro" id="IPR008258">
    <property type="entry name" value="Transglycosylase_SLT_dom_1"/>
</dbReference>
<dbReference type="Pfam" id="PF01464">
    <property type="entry name" value="SLT"/>
    <property type="match status" value="1"/>
</dbReference>